<keyword evidence="2" id="KW-1185">Reference proteome</keyword>
<dbReference type="PANTHER" id="PTHR46060:SF1">
    <property type="entry name" value="MARINER MOS1 TRANSPOSASE-LIKE PROTEIN"/>
    <property type="match status" value="1"/>
</dbReference>
<reference evidence="1" key="1">
    <citation type="submission" date="2020-08" db="EMBL/GenBank/DDBJ databases">
        <title>Multicomponent nature underlies the extraordinary mechanical properties of spider dragline silk.</title>
        <authorList>
            <person name="Kono N."/>
            <person name="Nakamura H."/>
            <person name="Mori M."/>
            <person name="Yoshida Y."/>
            <person name="Ohtoshi R."/>
            <person name="Malay A.D."/>
            <person name="Moran D.A.P."/>
            <person name="Tomita M."/>
            <person name="Numata K."/>
            <person name="Arakawa K."/>
        </authorList>
    </citation>
    <scope>NUCLEOTIDE SEQUENCE</scope>
</reference>
<dbReference type="EMBL" id="BMAU01021329">
    <property type="protein sequence ID" value="GFY14444.1"/>
    <property type="molecule type" value="Genomic_DNA"/>
</dbReference>
<protein>
    <submittedName>
        <fullName evidence="1">FLJ37770-like protein</fullName>
    </submittedName>
</protein>
<sequence length="80" mass="9171">MMSDSLNINKEAIQILLHEDLDKTKVCAEFVPHTLSPEQKTMKRAHCRDIISAAENDSNFLKSIVTGDETWCFQYDPETK</sequence>
<dbReference type="Gene3D" id="3.30.420.10">
    <property type="entry name" value="Ribonuclease H-like superfamily/Ribonuclease H"/>
    <property type="match status" value="1"/>
</dbReference>
<evidence type="ECO:0000313" key="1">
    <source>
        <dbReference type="EMBL" id="GFY14444.1"/>
    </source>
</evidence>
<dbReference type="InterPro" id="IPR036397">
    <property type="entry name" value="RNaseH_sf"/>
</dbReference>
<comment type="caution">
    <text evidence="1">The sequence shown here is derived from an EMBL/GenBank/DDBJ whole genome shotgun (WGS) entry which is preliminary data.</text>
</comment>
<evidence type="ECO:0000313" key="2">
    <source>
        <dbReference type="Proteomes" id="UP000887159"/>
    </source>
</evidence>
<gene>
    <name evidence="1" type="primary">G5I_00566</name>
    <name evidence="1" type="ORF">TNCV_1314981</name>
</gene>
<dbReference type="PANTHER" id="PTHR46060">
    <property type="entry name" value="MARINER MOS1 TRANSPOSASE-LIKE PROTEIN"/>
    <property type="match status" value="1"/>
</dbReference>
<dbReference type="InterPro" id="IPR052709">
    <property type="entry name" value="Transposase-MT_Hybrid"/>
</dbReference>
<dbReference type="GO" id="GO:0003676">
    <property type="term" value="F:nucleic acid binding"/>
    <property type="evidence" value="ECO:0007669"/>
    <property type="project" value="InterPro"/>
</dbReference>
<proteinExistence type="predicted"/>
<accession>A0A8X6SIP4</accession>
<name>A0A8X6SIP4_TRICX</name>
<organism evidence="1 2">
    <name type="scientific">Trichonephila clavipes</name>
    <name type="common">Golden silk orbweaver</name>
    <name type="synonym">Nephila clavipes</name>
    <dbReference type="NCBI Taxonomy" id="2585209"/>
    <lineage>
        <taxon>Eukaryota</taxon>
        <taxon>Metazoa</taxon>
        <taxon>Ecdysozoa</taxon>
        <taxon>Arthropoda</taxon>
        <taxon>Chelicerata</taxon>
        <taxon>Arachnida</taxon>
        <taxon>Araneae</taxon>
        <taxon>Araneomorphae</taxon>
        <taxon>Entelegynae</taxon>
        <taxon>Araneoidea</taxon>
        <taxon>Nephilidae</taxon>
        <taxon>Trichonephila</taxon>
    </lineage>
</organism>
<dbReference type="Proteomes" id="UP000887159">
    <property type="component" value="Unassembled WGS sequence"/>
</dbReference>
<dbReference type="AlphaFoldDB" id="A0A8X6SIP4"/>